<gene>
    <name evidence="2" type="ORF">ASIM_LOCUS12957</name>
</gene>
<feature type="compositionally biased region" description="Basic and acidic residues" evidence="1">
    <location>
        <begin position="307"/>
        <end position="331"/>
    </location>
</feature>
<dbReference type="WBParaSite" id="ASIM_0001352901-mRNA-1">
    <property type="protein sequence ID" value="ASIM_0001352901-mRNA-1"/>
    <property type="gene ID" value="ASIM_0001352901"/>
</dbReference>
<feature type="region of interest" description="Disordered" evidence="1">
    <location>
        <begin position="231"/>
        <end position="402"/>
    </location>
</feature>
<feature type="compositionally biased region" description="Polar residues" evidence="1">
    <location>
        <begin position="114"/>
        <end position="135"/>
    </location>
</feature>
<reference evidence="4" key="1">
    <citation type="submission" date="2017-02" db="UniProtKB">
        <authorList>
            <consortium name="WormBaseParasite"/>
        </authorList>
    </citation>
    <scope>IDENTIFICATION</scope>
</reference>
<sequence length="402" mass="44582">MLSNEIVSGWKMQSSDDLLYDIPSVPKFADLKRMADGESANDSNVTIGDGFFDVSGIVAGSILNNNKVRAGSKQTEAECFVNENKENELSLKQTIDDSDDDSLFGIKKMAMFRQSQQNRRGVSTERLNTGDTQASLAKPRSISCDNKLKRRSDMPTVNNRDGNKRPQIERRSIPVALYKKAINNNRAANKPNIQQRLNMANPAAYKGPETRQRAKIDKQAIISASVIPSSVRSADSSAANKKQILTTNKTTTNKADDNKNDKPKNIVRREHIPRERTRRPQKTDTGPVRLQKTSITSAPKNLPAVQTERRFRESVTRRQRGGESMERDITHDATPVKSATKPAAANQSSKRRSGFLVGSHPSTRGLRNDVVRVRSNPNSRPGSRAQSADGLAEKLNQIHVNN</sequence>
<dbReference type="OrthoDB" id="5824594at2759"/>
<name>A0A0M3JYK2_ANISI</name>
<evidence type="ECO:0000313" key="2">
    <source>
        <dbReference type="EMBL" id="VDK48548.1"/>
    </source>
</evidence>
<dbReference type="AlphaFoldDB" id="A0A0M3JYK2"/>
<feature type="compositionally biased region" description="Polar residues" evidence="1">
    <location>
        <begin position="375"/>
        <end position="386"/>
    </location>
</feature>
<feature type="compositionally biased region" description="Polar residues" evidence="1">
    <location>
        <begin position="235"/>
        <end position="245"/>
    </location>
</feature>
<keyword evidence="3" id="KW-1185">Reference proteome</keyword>
<feature type="compositionally biased region" description="Basic and acidic residues" evidence="1">
    <location>
        <begin position="254"/>
        <end position="275"/>
    </location>
</feature>
<evidence type="ECO:0000256" key="1">
    <source>
        <dbReference type="SAM" id="MobiDB-lite"/>
    </source>
</evidence>
<feature type="region of interest" description="Disordered" evidence="1">
    <location>
        <begin position="114"/>
        <end position="138"/>
    </location>
</feature>
<dbReference type="Proteomes" id="UP000267096">
    <property type="component" value="Unassembled WGS sequence"/>
</dbReference>
<evidence type="ECO:0000313" key="4">
    <source>
        <dbReference type="WBParaSite" id="ASIM_0001352901-mRNA-1"/>
    </source>
</evidence>
<evidence type="ECO:0000313" key="3">
    <source>
        <dbReference type="Proteomes" id="UP000267096"/>
    </source>
</evidence>
<protein>
    <submittedName>
        <fullName evidence="4">Shugoshin_C domain-containing protein</fullName>
    </submittedName>
</protein>
<organism evidence="4">
    <name type="scientific">Anisakis simplex</name>
    <name type="common">Herring worm</name>
    <dbReference type="NCBI Taxonomy" id="6269"/>
    <lineage>
        <taxon>Eukaryota</taxon>
        <taxon>Metazoa</taxon>
        <taxon>Ecdysozoa</taxon>
        <taxon>Nematoda</taxon>
        <taxon>Chromadorea</taxon>
        <taxon>Rhabditida</taxon>
        <taxon>Spirurina</taxon>
        <taxon>Ascaridomorpha</taxon>
        <taxon>Ascaridoidea</taxon>
        <taxon>Anisakidae</taxon>
        <taxon>Anisakis</taxon>
        <taxon>Anisakis simplex complex</taxon>
    </lineage>
</organism>
<accession>A0A0M3JYK2</accession>
<reference evidence="2 3" key="2">
    <citation type="submission" date="2018-11" db="EMBL/GenBank/DDBJ databases">
        <authorList>
            <consortium name="Pathogen Informatics"/>
        </authorList>
    </citation>
    <scope>NUCLEOTIDE SEQUENCE [LARGE SCALE GENOMIC DNA]</scope>
</reference>
<proteinExistence type="predicted"/>
<dbReference type="EMBL" id="UYRR01031284">
    <property type="protein sequence ID" value="VDK48548.1"/>
    <property type="molecule type" value="Genomic_DNA"/>
</dbReference>